<evidence type="ECO:0000256" key="1">
    <source>
        <dbReference type="ARBA" id="ARBA00024322"/>
    </source>
</evidence>
<accession>A0A832MLN8</accession>
<dbReference type="CDD" id="cd07052">
    <property type="entry name" value="BMC_like_1_repeat2"/>
    <property type="match status" value="1"/>
</dbReference>
<feature type="domain" description="BMC circularly permuted" evidence="3">
    <location>
        <begin position="108"/>
        <end position="212"/>
    </location>
</feature>
<feature type="domain" description="BMC circularly permuted" evidence="3">
    <location>
        <begin position="5"/>
        <end position="107"/>
    </location>
</feature>
<dbReference type="SUPFAM" id="SSF143414">
    <property type="entry name" value="CcmK-like"/>
    <property type="match status" value="1"/>
</dbReference>
<comment type="caution">
    <text evidence="4">The sequence shown here is derived from an EMBL/GenBank/DDBJ whole genome shotgun (WGS) entry which is preliminary data.</text>
</comment>
<keyword evidence="2" id="KW-1283">Bacterial microcompartment</keyword>
<evidence type="ECO:0000259" key="3">
    <source>
        <dbReference type="PROSITE" id="PS51931"/>
    </source>
</evidence>
<dbReference type="Gene3D" id="3.30.70.1710">
    <property type="match status" value="2"/>
</dbReference>
<comment type="subcellular location">
    <subcellularLocation>
        <location evidence="1">Bacterial microcompartment</location>
    </subcellularLocation>
</comment>
<dbReference type="PROSITE" id="PS51931">
    <property type="entry name" value="BMC_CP"/>
    <property type="match status" value="2"/>
</dbReference>
<reference evidence="4" key="1">
    <citation type="journal article" date="2020" name="mSystems">
        <title>Genome- and Community-Level Interaction Insights into Carbon Utilization and Element Cycling Functions of Hydrothermarchaeota in Hydrothermal Sediment.</title>
        <authorList>
            <person name="Zhou Z."/>
            <person name="Liu Y."/>
            <person name="Xu W."/>
            <person name="Pan J."/>
            <person name="Luo Z.H."/>
            <person name="Li M."/>
        </authorList>
    </citation>
    <scope>NUCLEOTIDE SEQUENCE [LARGE SCALE GENOMIC DNA]</scope>
    <source>
        <strain evidence="4">SpSt-381</strain>
    </source>
</reference>
<dbReference type="AlphaFoldDB" id="A0A832MLN8"/>
<dbReference type="InterPro" id="IPR000249">
    <property type="entry name" value="BMC_dom"/>
</dbReference>
<dbReference type="EMBL" id="DSQF01000002">
    <property type="protein sequence ID" value="HGZ42008.1"/>
    <property type="molecule type" value="Genomic_DNA"/>
</dbReference>
<dbReference type="InterPro" id="IPR037233">
    <property type="entry name" value="CcmK-like_sf"/>
</dbReference>
<proteinExistence type="predicted"/>
<name>A0A832MLN8_UNCEI</name>
<gene>
    <name evidence="4" type="ORF">ENR23_01045</name>
</gene>
<organism evidence="4">
    <name type="scientific">Eiseniibacteriota bacterium</name>
    <dbReference type="NCBI Taxonomy" id="2212470"/>
    <lineage>
        <taxon>Bacteria</taxon>
        <taxon>Candidatus Eiseniibacteriota</taxon>
    </lineage>
</organism>
<dbReference type="InterPro" id="IPR044870">
    <property type="entry name" value="BMC_CP"/>
</dbReference>
<evidence type="ECO:0000313" key="4">
    <source>
        <dbReference type="EMBL" id="HGZ42008.1"/>
    </source>
</evidence>
<dbReference type="GO" id="GO:0031469">
    <property type="term" value="C:bacterial microcompartment"/>
    <property type="evidence" value="ECO:0007669"/>
    <property type="project" value="UniProtKB-SubCell"/>
</dbReference>
<protein>
    <recommendedName>
        <fullName evidence="3">BMC circularly permuted domain-containing protein</fullName>
    </recommendedName>
</protein>
<sequence length="212" mass="22920">MADVTLRTYVFLDDLQPQLAAFIGTTARGFLPVAGVASMFIETAPGLIINRLMDVALKATRCTPALMVVERAFGLLEIHEWDKGQVQLGGRAVLDHLGVGEEDRVRPRVVSDQVIRAIEPYHAQLINKIRYGDMLLPGESLLILETEPAGYVAFACNEALKAAHVKLIDAQLFGAYGRLYLSGPEAQIDAARDAALRGLGALRGRALPATDA</sequence>
<dbReference type="SMART" id="SM00877">
    <property type="entry name" value="BMC"/>
    <property type="match status" value="1"/>
</dbReference>
<evidence type="ECO:0000256" key="2">
    <source>
        <dbReference type="ARBA" id="ARBA00024446"/>
    </source>
</evidence>